<organism evidence="2 3">
    <name type="scientific">Ditylenchus destructor</name>
    <dbReference type="NCBI Taxonomy" id="166010"/>
    <lineage>
        <taxon>Eukaryota</taxon>
        <taxon>Metazoa</taxon>
        <taxon>Ecdysozoa</taxon>
        <taxon>Nematoda</taxon>
        <taxon>Chromadorea</taxon>
        <taxon>Rhabditida</taxon>
        <taxon>Tylenchina</taxon>
        <taxon>Tylenchomorpha</taxon>
        <taxon>Sphaerularioidea</taxon>
        <taxon>Anguinidae</taxon>
        <taxon>Anguininae</taxon>
        <taxon>Ditylenchus</taxon>
    </lineage>
</organism>
<keyword evidence="1" id="KW-0472">Membrane</keyword>
<sequence>MPIYDGGFQSPNAGVPVVKVDFAQYDNPLVGNFNYFVAVMYPLMYLVWTKDGQGKIVAQSVIVSTLLAIVSAAYVIMQYIEIPRFFIVAIQFMWMARHAQFLIDSNFQDWPIGSECAHFGRKRQLSVISAIDLFRESARQCLSDISCDKSQRQGC</sequence>
<dbReference type="EMBL" id="JAKKPZ010000022">
    <property type="protein sequence ID" value="KAI1711325.1"/>
    <property type="molecule type" value="Genomic_DNA"/>
</dbReference>
<comment type="caution">
    <text evidence="2">The sequence shown here is derived from an EMBL/GenBank/DDBJ whole genome shotgun (WGS) entry which is preliminary data.</text>
</comment>
<dbReference type="AlphaFoldDB" id="A0AAD4N4R4"/>
<name>A0AAD4N4R4_9BILA</name>
<proteinExistence type="predicted"/>
<evidence type="ECO:0000313" key="2">
    <source>
        <dbReference type="EMBL" id="KAI1711325.1"/>
    </source>
</evidence>
<keyword evidence="1" id="KW-1133">Transmembrane helix</keyword>
<protein>
    <submittedName>
        <fullName evidence="2">Serpentine type 7TM GPCR chemoreceptor srt domain-containing protein</fullName>
    </submittedName>
</protein>
<keyword evidence="1" id="KW-0812">Transmembrane</keyword>
<reference evidence="2" key="1">
    <citation type="submission" date="2022-01" db="EMBL/GenBank/DDBJ databases">
        <title>Genome Sequence Resource for Two Populations of Ditylenchus destructor, the Migratory Endoparasitic Phytonematode.</title>
        <authorList>
            <person name="Zhang H."/>
            <person name="Lin R."/>
            <person name="Xie B."/>
        </authorList>
    </citation>
    <scope>NUCLEOTIDE SEQUENCE</scope>
    <source>
        <strain evidence="2">BazhouSP</strain>
    </source>
</reference>
<evidence type="ECO:0000313" key="3">
    <source>
        <dbReference type="Proteomes" id="UP001201812"/>
    </source>
</evidence>
<keyword evidence="3" id="KW-1185">Reference proteome</keyword>
<gene>
    <name evidence="2" type="ORF">DdX_10203</name>
</gene>
<feature type="transmembrane region" description="Helical" evidence="1">
    <location>
        <begin position="29"/>
        <end position="48"/>
    </location>
</feature>
<evidence type="ECO:0000256" key="1">
    <source>
        <dbReference type="SAM" id="Phobius"/>
    </source>
</evidence>
<dbReference type="Proteomes" id="UP001201812">
    <property type="component" value="Unassembled WGS sequence"/>
</dbReference>
<dbReference type="InterPro" id="IPR019425">
    <property type="entry name" value="7TM_GPCR_serpentine_rcpt_Srt"/>
</dbReference>
<feature type="transmembrane region" description="Helical" evidence="1">
    <location>
        <begin position="60"/>
        <end position="80"/>
    </location>
</feature>
<dbReference type="Pfam" id="PF10321">
    <property type="entry name" value="7TM_GPCR_Srt"/>
    <property type="match status" value="1"/>
</dbReference>
<accession>A0AAD4N4R4</accession>